<dbReference type="RefSeq" id="WP_074571249.1">
    <property type="nucleotide sequence ID" value="NZ_FNJQ01000003.1"/>
</dbReference>
<dbReference type="EMBL" id="FNJQ01000003">
    <property type="protein sequence ID" value="SDO90542.1"/>
    <property type="molecule type" value="Genomic_DNA"/>
</dbReference>
<accession>A0A1H0NCU1</accession>
<name>A0A1H0NCU1_SELRU</name>
<sequence>MSMSINPAGHSWQQPPVPRHDDLPQKLMQERGDYREEIASLSSADDEESQAQLKEDYQKLSKVESKLAQISAQPKPSAVGAYQKVQTPPPTDEEMNRRFGSAYSVEISSLQSGKTLTSAIPELETHSHL</sequence>
<evidence type="ECO:0000313" key="3">
    <source>
        <dbReference type="Proteomes" id="UP000182412"/>
    </source>
</evidence>
<feature type="region of interest" description="Disordered" evidence="1">
    <location>
        <begin position="1"/>
        <end position="27"/>
    </location>
</feature>
<feature type="region of interest" description="Disordered" evidence="1">
    <location>
        <begin position="71"/>
        <end position="96"/>
    </location>
</feature>
<dbReference type="AlphaFoldDB" id="A0A1H0NCU1"/>
<protein>
    <submittedName>
        <fullName evidence="2">Uncharacterized protein</fullName>
    </submittedName>
</protein>
<dbReference type="Proteomes" id="UP000182412">
    <property type="component" value="Unassembled WGS sequence"/>
</dbReference>
<feature type="compositionally biased region" description="Basic and acidic residues" evidence="1">
    <location>
        <begin position="18"/>
        <end position="27"/>
    </location>
</feature>
<evidence type="ECO:0000313" key="2">
    <source>
        <dbReference type="EMBL" id="SDO90542.1"/>
    </source>
</evidence>
<proteinExistence type="predicted"/>
<reference evidence="2 3" key="1">
    <citation type="submission" date="2016-10" db="EMBL/GenBank/DDBJ databases">
        <authorList>
            <person name="de Groot N.N."/>
        </authorList>
    </citation>
    <scope>NUCLEOTIDE SEQUENCE [LARGE SCALE GENOMIC DNA]</scope>
    <source>
        <strain evidence="2 3">S137</strain>
    </source>
</reference>
<dbReference type="OrthoDB" id="1666593at2"/>
<organism evidence="2 3">
    <name type="scientific">Selenomonas ruminantium</name>
    <dbReference type="NCBI Taxonomy" id="971"/>
    <lineage>
        <taxon>Bacteria</taxon>
        <taxon>Bacillati</taxon>
        <taxon>Bacillota</taxon>
        <taxon>Negativicutes</taxon>
        <taxon>Selenomonadales</taxon>
        <taxon>Selenomonadaceae</taxon>
        <taxon>Selenomonas</taxon>
    </lineage>
</organism>
<gene>
    <name evidence="2" type="ORF">SAMN05216366_10339</name>
</gene>
<evidence type="ECO:0000256" key="1">
    <source>
        <dbReference type="SAM" id="MobiDB-lite"/>
    </source>
</evidence>